<feature type="coiled-coil region" evidence="15">
    <location>
        <begin position="245"/>
        <end position="282"/>
    </location>
</feature>
<evidence type="ECO:0000256" key="3">
    <source>
        <dbReference type="ARBA" id="ARBA00004906"/>
    </source>
</evidence>
<accession>A0AAV8RAR7</accession>
<proteinExistence type="inferred from homology"/>
<dbReference type="PANTHER" id="PTHR23163">
    <property type="entry name" value="RING FINGER PROTEIN-RELATED"/>
    <property type="match status" value="1"/>
</dbReference>
<feature type="coiled-coil region" evidence="15">
    <location>
        <begin position="590"/>
        <end position="624"/>
    </location>
</feature>
<keyword evidence="8 14" id="KW-0833">Ubl conjugation pathway</keyword>
<dbReference type="PROSITE" id="PS50089">
    <property type="entry name" value="ZF_RING_2"/>
    <property type="match status" value="1"/>
</dbReference>
<evidence type="ECO:0000313" key="19">
    <source>
        <dbReference type="Proteomes" id="UP001222027"/>
    </source>
</evidence>
<keyword evidence="9 14" id="KW-0862">Zinc</keyword>
<evidence type="ECO:0000256" key="5">
    <source>
        <dbReference type="ARBA" id="ARBA00022679"/>
    </source>
</evidence>
<dbReference type="Gene3D" id="3.30.40.10">
    <property type="entry name" value="Zinc/RING finger domain, C3HC4 (zinc finger)"/>
    <property type="match status" value="1"/>
</dbReference>
<keyword evidence="12 14" id="KW-0539">Nucleus</keyword>
<dbReference type="Proteomes" id="UP001222027">
    <property type="component" value="Unassembled WGS sequence"/>
</dbReference>
<dbReference type="GO" id="GO:0033503">
    <property type="term" value="C:HULC complex"/>
    <property type="evidence" value="ECO:0007669"/>
    <property type="project" value="TreeGrafter"/>
</dbReference>
<keyword evidence="6 14" id="KW-0479">Metal-binding</keyword>
<comment type="caution">
    <text evidence="18">The sequence shown here is derived from an EMBL/GenBank/DDBJ whole genome shotgun (WGS) entry which is preliminary data.</text>
</comment>
<feature type="coiled-coil region" evidence="15">
    <location>
        <begin position="327"/>
        <end position="387"/>
    </location>
</feature>
<dbReference type="GO" id="GO:0008270">
    <property type="term" value="F:zinc ion binding"/>
    <property type="evidence" value="ECO:0007669"/>
    <property type="project" value="UniProtKB-KW"/>
</dbReference>
<dbReference type="SMART" id="SM00184">
    <property type="entry name" value="RING"/>
    <property type="match status" value="1"/>
</dbReference>
<dbReference type="InterPro" id="IPR013083">
    <property type="entry name" value="Znf_RING/FYVE/PHD"/>
</dbReference>
<feature type="domain" description="RING-type" evidence="17">
    <location>
        <begin position="829"/>
        <end position="855"/>
    </location>
</feature>
<evidence type="ECO:0000256" key="4">
    <source>
        <dbReference type="ARBA" id="ARBA00005555"/>
    </source>
</evidence>
<comment type="similarity">
    <text evidence="4 14">Belongs to the BRE1 family.</text>
</comment>
<dbReference type="InterPro" id="IPR017907">
    <property type="entry name" value="Znf_RING_CS"/>
</dbReference>
<evidence type="ECO:0000256" key="9">
    <source>
        <dbReference type="ARBA" id="ARBA00022833"/>
    </source>
</evidence>
<dbReference type="EC" id="2.3.2.27" evidence="14"/>
<dbReference type="Pfam" id="PF00097">
    <property type="entry name" value="zf-C3HC4"/>
    <property type="match status" value="1"/>
</dbReference>
<evidence type="ECO:0000256" key="11">
    <source>
        <dbReference type="ARBA" id="ARBA00023054"/>
    </source>
</evidence>
<dbReference type="PROSITE" id="PS00518">
    <property type="entry name" value="ZF_RING_1"/>
    <property type="match status" value="1"/>
</dbReference>
<evidence type="ECO:0000256" key="12">
    <source>
        <dbReference type="ARBA" id="ARBA00023242"/>
    </source>
</evidence>
<dbReference type="SUPFAM" id="SSF57850">
    <property type="entry name" value="RING/U-box"/>
    <property type="match status" value="1"/>
</dbReference>
<evidence type="ECO:0000256" key="10">
    <source>
        <dbReference type="ARBA" id="ARBA00022853"/>
    </source>
</evidence>
<comment type="catalytic activity">
    <reaction evidence="1 14">
        <text>S-ubiquitinyl-[E2 ubiquitin-conjugating enzyme]-L-cysteine + [acceptor protein]-L-lysine = [E2 ubiquitin-conjugating enzyme]-L-cysteine + N(6)-ubiquitinyl-[acceptor protein]-L-lysine.</text>
        <dbReference type="EC" id="2.3.2.27"/>
    </reaction>
</comment>
<keyword evidence="19" id="KW-1185">Reference proteome</keyword>
<evidence type="ECO:0000256" key="13">
    <source>
        <dbReference type="PROSITE-ProRule" id="PRU00175"/>
    </source>
</evidence>
<dbReference type="EMBL" id="JAQQAF010000003">
    <property type="protein sequence ID" value="KAJ8499666.1"/>
    <property type="molecule type" value="Genomic_DNA"/>
</dbReference>
<evidence type="ECO:0000256" key="15">
    <source>
        <dbReference type="SAM" id="Coils"/>
    </source>
</evidence>
<organism evidence="18 19">
    <name type="scientific">Ensete ventricosum</name>
    <name type="common">Abyssinian banana</name>
    <name type="synonym">Musa ensete</name>
    <dbReference type="NCBI Taxonomy" id="4639"/>
    <lineage>
        <taxon>Eukaryota</taxon>
        <taxon>Viridiplantae</taxon>
        <taxon>Streptophyta</taxon>
        <taxon>Embryophyta</taxon>
        <taxon>Tracheophyta</taxon>
        <taxon>Spermatophyta</taxon>
        <taxon>Magnoliopsida</taxon>
        <taxon>Liliopsida</taxon>
        <taxon>Zingiberales</taxon>
        <taxon>Musaceae</taxon>
        <taxon>Ensete</taxon>
    </lineage>
</organism>
<evidence type="ECO:0000256" key="2">
    <source>
        <dbReference type="ARBA" id="ARBA00004123"/>
    </source>
</evidence>
<dbReference type="GO" id="GO:0061630">
    <property type="term" value="F:ubiquitin protein ligase activity"/>
    <property type="evidence" value="ECO:0007669"/>
    <property type="project" value="UniProtKB-EC"/>
</dbReference>
<dbReference type="InterPro" id="IPR001841">
    <property type="entry name" value="Znf_RING"/>
</dbReference>
<evidence type="ECO:0000313" key="18">
    <source>
        <dbReference type="EMBL" id="KAJ8499666.1"/>
    </source>
</evidence>
<dbReference type="InterPro" id="IPR018957">
    <property type="entry name" value="Znf_C3HC4_RING-type"/>
</dbReference>
<keyword evidence="5 14" id="KW-0808">Transferase</keyword>
<evidence type="ECO:0000256" key="16">
    <source>
        <dbReference type="SAM" id="MobiDB-lite"/>
    </source>
</evidence>
<dbReference type="InterPro" id="IPR013956">
    <property type="entry name" value="E3_ubiquit_lig_Bre1"/>
</dbReference>
<evidence type="ECO:0000259" key="17">
    <source>
        <dbReference type="PROSITE" id="PS50089"/>
    </source>
</evidence>
<comment type="subcellular location">
    <subcellularLocation>
        <location evidence="2 14">Nucleus</location>
    </subcellularLocation>
</comment>
<dbReference type="AlphaFoldDB" id="A0AAV8RAR7"/>
<dbReference type="GO" id="GO:0006325">
    <property type="term" value="P:chromatin organization"/>
    <property type="evidence" value="ECO:0007669"/>
    <property type="project" value="UniProtKB-KW"/>
</dbReference>
<keyword evidence="11 14" id="KW-0175">Coiled coil</keyword>
<keyword evidence="7 13" id="KW-0863">Zinc-finger</keyword>
<name>A0AAV8RAR7_ENSVE</name>
<reference evidence="18 19" key="1">
    <citation type="submission" date="2022-12" db="EMBL/GenBank/DDBJ databases">
        <title>Chromosome-scale assembly of the Ensete ventricosum genome.</title>
        <authorList>
            <person name="Dussert Y."/>
            <person name="Stocks J."/>
            <person name="Wendawek A."/>
            <person name="Woldeyes F."/>
            <person name="Nichols R.A."/>
            <person name="Borrell J.S."/>
        </authorList>
    </citation>
    <scope>NUCLEOTIDE SEQUENCE [LARGE SCALE GENOMIC DNA]</scope>
    <source>
        <strain evidence="19">cv. Maze</strain>
        <tissue evidence="18">Seeds</tissue>
    </source>
</reference>
<gene>
    <name evidence="18" type="ORF">OPV22_010218</name>
</gene>
<evidence type="ECO:0000256" key="1">
    <source>
        <dbReference type="ARBA" id="ARBA00000900"/>
    </source>
</evidence>
<dbReference type="GO" id="GO:0016567">
    <property type="term" value="P:protein ubiquitination"/>
    <property type="evidence" value="ECO:0007669"/>
    <property type="project" value="UniProtKB-UniRule"/>
</dbReference>
<sequence>MGSTGEPGRKRRHFSSISPTSAGAAAKKQPFAPFSEDKKLDVAVLRYKNQKLAEQLEAQKFEYLALEDKFHQLRKKQETHNDTLVVVNKYWGRLVGDLESLSVSASGSADAVHSKDSHVAENGPASHTEDDFLTRLTETGATECSDDVSPTLNQDDPQAAQLTIKNILQNILSSFNHVWHVNEVCAAAALATLPEDEPSRTLLKAAKDLEVEIRKFLMSVSDLHLEHRLLADNVQNHRDVDFKSKAECKRLAEELANTVSELEESNRRLTVLKSQKDTAQTTRFLFQTLGNKPVGADKVKDVQKDMQDMEFYLKELTDLVSSRLTEISRLNEERIEILKKLADLRNALMDVKSISSSKAFQLLNANLQRSREEMDQCRALLEKLQVEKDSFSWHEKEVNLKVELADIAQRVSLFSESRIAELEQILQKLANERVLLETKFEEATREPSRKEIIQEFKAVVSSLPKDMGIMQSEIDKNKGAAVELNSLRAEVQYLSSMLHRKENEIKSLSGNSAHQLSEIKKLHSVLRDLREYNQESLLFLEMYRRESTDSSDVIESKDNEYKTWALVQSLKSSLDEHNLELRVKAAIEAEATSQKRLTSVEAEIDELRRKLEACGRDISKLSEILKSKHEEGEAYISEIESIGQAYEDMQTQNQHLLQQIIERDDYNIKLVVEGVKATQLQEALRLEIQTMNKKLQQANLLVDLYNIKVSQMDDLLKVCSDQVGKLAEDGWQSTVMYENTKKRLLEVQTESDKLRQSFVGMQNKVEKSRLDVTNMLIELEKERYDKKRVEEGLEVMTRKAAYIRAQINGSTVLEKLRQEVKEYRGILKCSICLDRQKEVVIAKCYHLFCHQCIQRTSSSRQHDGFKSDAAPQKASRVSSLPFLCLEA</sequence>
<evidence type="ECO:0000256" key="6">
    <source>
        <dbReference type="ARBA" id="ARBA00022723"/>
    </source>
</evidence>
<feature type="region of interest" description="Disordered" evidence="16">
    <location>
        <begin position="1"/>
        <end position="30"/>
    </location>
</feature>
<evidence type="ECO:0000256" key="8">
    <source>
        <dbReference type="ARBA" id="ARBA00022786"/>
    </source>
</evidence>
<evidence type="ECO:0000256" key="7">
    <source>
        <dbReference type="ARBA" id="ARBA00022771"/>
    </source>
</evidence>
<feature type="coiled-coil region" evidence="15">
    <location>
        <begin position="419"/>
        <end position="446"/>
    </location>
</feature>
<evidence type="ECO:0000256" key="14">
    <source>
        <dbReference type="RuleBase" id="RU365038"/>
    </source>
</evidence>
<comment type="pathway">
    <text evidence="3 14">Protein modification; protein ubiquitination.</text>
</comment>
<protein>
    <recommendedName>
        <fullName evidence="14">E3 ubiquitin protein ligase</fullName>
        <ecNumber evidence="14">2.3.2.27</ecNumber>
    </recommendedName>
</protein>
<keyword evidence="10 14" id="KW-0156">Chromatin regulator</keyword>
<dbReference type="PANTHER" id="PTHR23163:SF0">
    <property type="entry name" value="E3 UBIQUITIN-PROTEIN LIGASE BRE1"/>
    <property type="match status" value="1"/>
</dbReference>
<dbReference type="GO" id="GO:0005634">
    <property type="term" value="C:nucleus"/>
    <property type="evidence" value="ECO:0007669"/>
    <property type="project" value="UniProtKB-SubCell"/>
</dbReference>